<evidence type="ECO:0000313" key="3">
    <source>
        <dbReference type="Proteomes" id="UP000198888"/>
    </source>
</evidence>
<dbReference type="SUPFAM" id="SSF53474">
    <property type="entry name" value="alpha/beta-Hydrolases"/>
    <property type="match status" value="1"/>
</dbReference>
<dbReference type="KEGG" id="hae:halTADL_0918"/>
<evidence type="ECO:0000259" key="1">
    <source>
        <dbReference type="Pfam" id="PF12697"/>
    </source>
</evidence>
<gene>
    <name evidence="2" type="ORF">SAMN05444271_10763</name>
</gene>
<feature type="domain" description="AB hydrolase-1" evidence="1">
    <location>
        <begin position="62"/>
        <end position="304"/>
    </location>
</feature>
<name>A0A1H6T874_9EURY</name>
<dbReference type="InterPro" id="IPR000073">
    <property type="entry name" value="AB_hydrolase_1"/>
</dbReference>
<dbReference type="AlphaFoldDB" id="A0A1H6T874"/>
<accession>A0A1H6T874</accession>
<organism evidence="2 3">
    <name type="scientific">Halohasta litchfieldiae</name>
    <dbReference type="NCBI Taxonomy" id="1073996"/>
    <lineage>
        <taxon>Archaea</taxon>
        <taxon>Methanobacteriati</taxon>
        <taxon>Methanobacteriota</taxon>
        <taxon>Stenosarchaea group</taxon>
        <taxon>Halobacteria</taxon>
        <taxon>Halobacteriales</taxon>
        <taxon>Haloferacaceae</taxon>
        <taxon>Halohasta</taxon>
    </lineage>
</organism>
<dbReference type="RefSeq" id="WP_089671658.1">
    <property type="nucleotide sequence ID" value="NZ_CP024845.1"/>
</dbReference>
<evidence type="ECO:0000313" key="2">
    <source>
        <dbReference type="EMBL" id="SEI75476.1"/>
    </source>
</evidence>
<dbReference type="PANTHER" id="PTHR46438:SF2">
    <property type="entry name" value="ALPHA_BETA-HYDROLASES SUPERFAMILY PROTEIN"/>
    <property type="match status" value="1"/>
</dbReference>
<dbReference type="Pfam" id="PF12697">
    <property type="entry name" value="Abhydrolase_6"/>
    <property type="match status" value="1"/>
</dbReference>
<proteinExistence type="predicted"/>
<dbReference type="OrthoDB" id="194600at2157"/>
<dbReference type="Proteomes" id="UP000198888">
    <property type="component" value="Unassembled WGS sequence"/>
</dbReference>
<dbReference type="InterPro" id="IPR029058">
    <property type="entry name" value="AB_hydrolase_fold"/>
</dbReference>
<reference evidence="2 3" key="1">
    <citation type="submission" date="2016-10" db="EMBL/GenBank/DDBJ databases">
        <authorList>
            <person name="de Groot N.N."/>
        </authorList>
    </citation>
    <scope>NUCLEOTIDE SEQUENCE [LARGE SCALE GENOMIC DNA]</scope>
    <source>
        <strain evidence="2 3">DSM 22187</strain>
    </source>
</reference>
<dbReference type="Gene3D" id="3.40.50.1820">
    <property type="entry name" value="alpha/beta hydrolase"/>
    <property type="match status" value="1"/>
</dbReference>
<dbReference type="GeneID" id="35001732"/>
<dbReference type="PANTHER" id="PTHR46438">
    <property type="entry name" value="ALPHA/BETA-HYDROLASES SUPERFAMILY PROTEIN"/>
    <property type="match status" value="1"/>
</dbReference>
<keyword evidence="3" id="KW-1185">Reference proteome</keyword>
<dbReference type="PRINTS" id="PR00111">
    <property type="entry name" value="ABHYDROLASE"/>
</dbReference>
<protein>
    <submittedName>
        <fullName evidence="2">Pimeloyl-ACP methyl ester carboxylesterase</fullName>
    </submittedName>
</protein>
<accession>A0A2H4Q020</accession>
<dbReference type="EMBL" id="FNYR01000007">
    <property type="protein sequence ID" value="SEI75476.1"/>
    <property type="molecule type" value="Genomic_DNA"/>
</dbReference>
<dbReference type="STRING" id="1073996.SAMN05444271_10763"/>
<sequence length="324" mass="35214">MSVRKLLGSALAGVGGLVALNRRLRARAGELPPALDGNQNQYRWRGMDVAYTEAGDPDDPNLVLLHGINAAASSGEFREVFADLAEEYHVIAPDLPGFGRSDRPPLNYSSTLYTEFVDDFLAEFESPAVIASSLTCAYTLAALTEGRSDHAISDLLCICPTAIAGPEPPKQWLRELIRAPVIGEGLYNLIASKPSIRYFNADHGYYDPTKVTEAWQDYEWQTAHQSNARFAPASFISGYLNSDIDLAAAIQSLDVSTTIVWGRDADITPLSEGRELADEADATLVVFDQAYLLPHVEFPAEFLAVVDNWIDADSAVASTDTTAN</sequence>